<feature type="transmembrane region" description="Helical" evidence="1">
    <location>
        <begin position="47"/>
        <end position="68"/>
    </location>
</feature>
<dbReference type="STRING" id="1280946.HY29_13525"/>
<keyword evidence="1" id="KW-0472">Membrane</keyword>
<organism evidence="2 3">
    <name type="scientific">Hyphomonas beringensis</name>
    <dbReference type="NCBI Taxonomy" id="1280946"/>
    <lineage>
        <taxon>Bacteria</taxon>
        <taxon>Pseudomonadati</taxon>
        <taxon>Pseudomonadota</taxon>
        <taxon>Alphaproteobacteria</taxon>
        <taxon>Hyphomonadales</taxon>
        <taxon>Hyphomonadaceae</taxon>
        <taxon>Hyphomonas</taxon>
    </lineage>
</organism>
<accession>A0A062U314</accession>
<keyword evidence="3" id="KW-1185">Reference proteome</keyword>
<dbReference type="PATRIC" id="fig|1280946.3.peg.1717"/>
<gene>
    <name evidence="2" type="ORF">HY29_13525</name>
</gene>
<feature type="transmembrane region" description="Helical" evidence="1">
    <location>
        <begin position="80"/>
        <end position="104"/>
    </location>
</feature>
<reference evidence="2 3" key="1">
    <citation type="journal article" date="2014" name="Antonie Van Leeuwenhoek">
        <title>Hyphomonas beringensis sp. nov. and Hyphomonas chukchiensis sp. nov., isolated from surface seawater of the Bering Sea and Chukchi Sea.</title>
        <authorList>
            <person name="Li C."/>
            <person name="Lai Q."/>
            <person name="Li G."/>
            <person name="Dong C."/>
            <person name="Wang J."/>
            <person name="Liao Y."/>
            <person name="Shao Z."/>
        </authorList>
    </citation>
    <scope>NUCLEOTIDE SEQUENCE [LARGE SCALE GENOMIC DNA]</scope>
    <source>
        <strain evidence="2 3">25B14_1</strain>
    </source>
</reference>
<evidence type="ECO:0000313" key="3">
    <source>
        <dbReference type="Proteomes" id="UP000027037"/>
    </source>
</evidence>
<sequence>MGLTVFACLIGFFIISQIGYMDALTRVPVCGAMQLFLLGRPGRIDAVLDTMAAVGFAGMGLVAAMGLTSLVEKSWRLRDLILGIANTVIASLMICQWLVAWAFFHPETWQARAIMAIAPEAPVVYMDDLLSGWDRYADSPNWAQIAPKTYFNDTIGIYAREEVARTCFQADFIRANLKNIYSRGNLPNGTPIAALPDHALEKAERVFVFYDREGRYLSYDTYWDDESYPEMQKRNAERDEEGRQVDASEVWGQVMKSLFSEPEGELGPEEDVRPYTREEINAMVKATWDRDAPLPEE</sequence>
<dbReference type="Proteomes" id="UP000027037">
    <property type="component" value="Unassembled WGS sequence"/>
</dbReference>
<evidence type="ECO:0000313" key="2">
    <source>
        <dbReference type="EMBL" id="KCZ54696.1"/>
    </source>
</evidence>
<keyword evidence="1" id="KW-0812">Transmembrane</keyword>
<evidence type="ECO:0000256" key="1">
    <source>
        <dbReference type="SAM" id="Phobius"/>
    </source>
</evidence>
<dbReference type="EMBL" id="AWFF01000035">
    <property type="protein sequence ID" value="KCZ54696.1"/>
    <property type="molecule type" value="Genomic_DNA"/>
</dbReference>
<protein>
    <submittedName>
        <fullName evidence="2">Uncharacterized protein</fullName>
    </submittedName>
</protein>
<proteinExistence type="predicted"/>
<dbReference type="AlphaFoldDB" id="A0A062U314"/>
<comment type="caution">
    <text evidence="2">The sequence shown here is derived from an EMBL/GenBank/DDBJ whole genome shotgun (WGS) entry which is preliminary data.</text>
</comment>
<keyword evidence="1" id="KW-1133">Transmembrane helix</keyword>
<name>A0A062U314_9PROT</name>